<feature type="domain" description="AMP-dependent synthetase/ligase" evidence="4">
    <location>
        <begin position="492"/>
        <end position="862"/>
    </location>
</feature>
<feature type="region of interest" description="Disordered" evidence="3">
    <location>
        <begin position="803"/>
        <end position="823"/>
    </location>
</feature>
<dbReference type="Proteomes" id="UP001178507">
    <property type="component" value="Unassembled WGS sequence"/>
</dbReference>
<evidence type="ECO:0000259" key="4">
    <source>
        <dbReference type="Pfam" id="PF00501"/>
    </source>
</evidence>
<evidence type="ECO:0000256" key="2">
    <source>
        <dbReference type="ARBA" id="ARBA00022598"/>
    </source>
</evidence>
<evidence type="ECO:0000313" key="8">
    <source>
        <dbReference type="Proteomes" id="UP001178507"/>
    </source>
</evidence>
<dbReference type="InterPro" id="IPR029044">
    <property type="entry name" value="Nucleotide-diphossugar_trans"/>
</dbReference>
<organism evidence="7 8">
    <name type="scientific">Effrenium voratum</name>
    <dbReference type="NCBI Taxonomy" id="2562239"/>
    <lineage>
        <taxon>Eukaryota</taxon>
        <taxon>Sar</taxon>
        <taxon>Alveolata</taxon>
        <taxon>Dinophyceae</taxon>
        <taxon>Suessiales</taxon>
        <taxon>Symbiodiniaceae</taxon>
        <taxon>Effrenium</taxon>
    </lineage>
</organism>
<dbReference type="Pfam" id="PF00550">
    <property type="entry name" value="PP-binding"/>
    <property type="match status" value="1"/>
</dbReference>
<dbReference type="InterPro" id="IPR009081">
    <property type="entry name" value="PP-bd_ACP"/>
</dbReference>
<name>A0AA36MKN7_9DINO</name>
<dbReference type="GO" id="GO:0006631">
    <property type="term" value="P:fatty acid metabolic process"/>
    <property type="evidence" value="ECO:0007669"/>
    <property type="project" value="TreeGrafter"/>
</dbReference>
<dbReference type="InterPro" id="IPR045851">
    <property type="entry name" value="AMP-bd_C_sf"/>
</dbReference>
<dbReference type="GO" id="GO:0016757">
    <property type="term" value="F:glycosyltransferase activity"/>
    <property type="evidence" value="ECO:0007669"/>
    <property type="project" value="InterPro"/>
</dbReference>
<dbReference type="Pfam" id="PF01501">
    <property type="entry name" value="Glyco_transf_8"/>
    <property type="match status" value="1"/>
</dbReference>
<dbReference type="EMBL" id="CAUJNA010000095">
    <property type="protein sequence ID" value="CAJ1371715.1"/>
    <property type="molecule type" value="Genomic_DNA"/>
</dbReference>
<dbReference type="InterPro" id="IPR000873">
    <property type="entry name" value="AMP-dep_synth/lig_dom"/>
</dbReference>
<feature type="domain" description="Carrier" evidence="5">
    <location>
        <begin position="1048"/>
        <end position="1092"/>
    </location>
</feature>
<keyword evidence="8" id="KW-1185">Reference proteome</keyword>
<dbReference type="PANTHER" id="PTHR43201">
    <property type="entry name" value="ACYL-COA SYNTHETASE"/>
    <property type="match status" value="1"/>
</dbReference>
<accession>A0AA36MKN7</accession>
<dbReference type="InterPro" id="IPR025110">
    <property type="entry name" value="AMP-bd_C"/>
</dbReference>
<dbReference type="GO" id="GO:0031956">
    <property type="term" value="F:medium-chain fatty acid-CoA ligase activity"/>
    <property type="evidence" value="ECO:0007669"/>
    <property type="project" value="TreeGrafter"/>
</dbReference>
<evidence type="ECO:0000256" key="1">
    <source>
        <dbReference type="ARBA" id="ARBA00006432"/>
    </source>
</evidence>
<dbReference type="InterPro" id="IPR002495">
    <property type="entry name" value="Glyco_trans_8"/>
</dbReference>
<dbReference type="AlphaFoldDB" id="A0AA36MKN7"/>
<keyword evidence="2" id="KW-0436">Ligase</keyword>
<comment type="similarity">
    <text evidence="1">Belongs to the ATP-dependent AMP-binding enzyme family.</text>
</comment>
<protein>
    <submittedName>
        <fullName evidence="7">Uncharacterized protein</fullName>
    </submittedName>
</protein>
<dbReference type="PANTHER" id="PTHR43201:SF5">
    <property type="entry name" value="MEDIUM-CHAIN ACYL-COA LIGASE ACSF2, MITOCHONDRIAL"/>
    <property type="match status" value="1"/>
</dbReference>
<dbReference type="Pfam" id="PF00501">
    <property type="entry name" value="AMP-binding"/>
    <property type="match status" value="1"/>
</dbReference>
<dbReference type="SUPFAM" id="SSF56801">
    <property type="entry name" value="Acetyl-CoA synthetase-like"/>
    <property type="match status" value="1"/>
</dbReference>
<dbReference type="Gene3D" id="3.40.50.12780">
    <property type="entry name" value="N-terminal domain of ligase-like"/>
    <property type="match status" value="1"/>
</dbReference>
<evidence type="ECO:0000259" key="5">
    <source>
        <dbReference type="Pfam" id="PF00550"/>
    </source>
</evidence>
<gene>
    <name evidence="7" type="ORF">EVOR1521_LOCUS1970</name>
</gene>
<reference evidence="7" key="1">
    <citation type="submission" date="2023-08" db="EMBL/GenBank/DDBJ databases">
        <authorList>
            <person name="Chen Y."/>
            <person name="Shah S."/>
            <person name="Dougan E. K."/>
            <person name="Thang M."/>
            <person name="Chan C."/>
        </authorList>
    </citation>
    <scope>NUCLEOTIDE SEQUENCE</scope>
</reference>
<sequence>MPQHVFRPDAQSNPLRAVITAFACQCGAFDSHGAGPKGQPTAKHLCRRCREEPHSKKKVAYTSLIYGTKRKYVAGALALGLSLQATGTEHDRVLLHTHDVPEEALQLLQELWKLQEVPYVLSAGDLHTSDKARFKDVFTKLHVFNPEVLPFDKVVFLDLDMIVLRNIDELFELRPPAGMSTFKSSGFAEQPDHGQRLHPRRCYVNAGTMVIAPSKDLFRLLVADVAEPDPNWHVSAWSPEQRYLSDVMCGEWTHVSQLYNFEVQLHSGVPLTSLWQAAEAASIAVAHFSGKTKAWDTEPDEDLPLLASEYSRDSLTSLPPDAQRRAKARCAFFHAEWHRMYALALKRCRDGLQGMRHGWASQLSTGLEDDDCNLEEESEFMPGDDVMVEEAADEASSSSVSYLATVLRRPKSGNLILWRQCEGAGFESRICSASANRVPEQEVFHLGLQAVAWLGDGHVLGKITALRDEERLLGAHCPRERRCSTWADLRDRFPDSPLLGGADGRSHLAYSRFKELVRELRSAFAEAGLSPGDRVASVLPNGPEAAGLFLGTALCGLCLGPLDPQLTKTELDFALLDLPAKAIVLGDGLAPVVLSLAEMSARALGLAILRLRRDPITAGDCSFSVDPGFDASDAGVLIPQSCDNICLALHTSGTTRRPKLVALSHANLLSGALCIASTLQIGADDVVMNSLPLFHIHGLAVNVLVPAIGGALSICLSGTFDASAAIRRLKAEPQISLYSAVPTVHHAILTNLRYEDSFPALRLIRNCSAHLPAMLASSVSERMGTEVLPTYAMTESMPIASPTPHGGCHGVEKERHKPSTHSSLGFAAGPEIRLLTTNGLEEPAENISGEICVRGACVTRGYEAREGHDPNQEAFLQGWLKTGDLATVSQNGLILTGRCKEVINKAGEKFSPLQIEEVFLQHPDVEDCVAFAALCEKRGEAIGLAVQARNEQSLDGLRMFGRRTQELRVAALPDCVVWLKELPRTATGKKLRVGLGEKLGLPKLQGDHGEWYADAAKSAWPFDGYGTFTLRPAERFAVRESGSQDLRTVRKIAVDLARCELEDDEPLLDSGLDSLSATTFINALELQLHISLWQERMVLLPSWTRIRL</sequence>
<proteinExistence type="inferred from homology"/>
<comment type="caution">
    <text evidence="7">The sequence shown here is derived from an EMBL/GenBank/DDBJ whole genome shotgun (WGS) entry which is preliminary data.</text>
</comment>
<dbReference type="Gene3D" id="3.90.550.10">
    <property type="entry name" value="Spore Coat Polysaccharide Biosynthesis Protein SpsA, Chain A"/>
    <property type="match status" value="1"/>
</dbReference>
<evidence type="ECO:0000259" key="6">
    <source>
        <dbReference type="Pfam" id="PF13193"/>
    </source>
</evidence>
<dbReference type="Pfam" id="PF13193">
    <property type="entry name" value="AMP-binding_C"/>
    <property type="match status" value="1"/>
</dbReference>
<dbReference type="InterPro" id="IPR042099">
    <property type="entry name" value="ANL_N_sf"/>
</dbReference>
<evidence type="ECO:0000313" key="7">
    <source>
        <dbReference type="EMBL" id="CAJ1371715.1"/>
    </source>
</evidence>
<dbReference type="Gene3D" id="3.30.300.30">
    <property type="match status" value="1"/>
</dbReference>
<feature type="domain" description="AMP-binding enzyme C-terminal" evidence="6">
    <location>
        <begin position="914"/>
        <end position="989"/>
    </location>
</feature>
<evidence type="ECO:0000256" key="3">
    <source>
        <dbReference type="SAM" id="MobiDB-lite"/>
    </source>
</evidence>
<dbReference type="SUPFAM" id="SSF53448">
    <property type="entry name" value="Nucleotide-diphospho-sugar transferases"/>
    <property type="match status" value="1"/>
</dbReference>